<dbReference type="Proteomes" id="UP000800094">
    <property type="component" value="Unassembled WGS sequence"/>
</dbReference>
<evidence type="ECO:0000256" key="4">
    <source>
        <dbReference type="PROSITE-ProRule" id="PRU00176"/>
    </source>
</evidence>
<evidence type="ECO:0000313" key="8">
    <source>
        <dbReference type="Proteomes" id="UP000800094"/>
    </source>
</evidence>
<dbReference type="SMART" id="SM00360">
    <property type="entry name" value="RRM"/>
    <property type="match status" value="1"/>
</dbReference>
<dbReference type="GeneID" id="54584695"/>
<evidence type="ECO:0000256" key="3">
    <source>
        <dbReference type="ARBA" id="ARBA00023242"/>
    </source>
</evidence>
<dbReference type="InterPro" id="IPR000504">
    <property type="entry name" value="RRM_dom"/>
</dbReference>
<dbReference type="AlphaFoldDB" id="A0A6A6J2P2"/>
<evidence type="ECO:0000256" key="2">
    <source>
        <dbReference type="ARBA" id="ARBA00022884"/>
    </source>
</evidence>
<feature type="compositionally biased region" description="Basic and acidic residues" evidence="5">
    <location>
        <begin position="525"/>
        <end position="536"/>
    </location>
</feature>
<dbReference type="InterPro" id="IPR035979">
    <property type="entry name" value="RBD_domain_sf"/>
</dbReference>
<protein>
    <recommendedName>
        <fullName evidence="6">RRM domain-containing protein</fullName>
    </recommendedName>
</protein>
<dbReference type="InterPro" id="IPR012677">
    <property type="entry name" value="Nucleotide-bd_a/b_plait_sf"/>
</dbReference>
<feature type="compositionally biased region" description="Low complexity" evidence="5">
    <location>
        <begin position="29"/>
        <end position="44"/>
    </location>
</feature>
<dbReference type="EMBL" id="ML987189">
    <property type="protein sequence ID" value="KAF2256661.1"/>
    <property type="molecule type" value="Genomic_DNA"/>
</dbReference>
<proteinExistence type="predicted"/>
<dbReference type="CDD" id="cd12307">
    <property type="entry name" value="RRM_NIFK_like"/>
    <property type="match status" value="1"/>
</dbReference>
<dbReference type="Pfam" id="PF00076">
    <property type="entry name" value="RRM_1"/>
    <property type="match status" value="1"/>
</dbReference>
<name>A0A6A6J2P2_9PLEO</name>
<evidence type="ECO:0000313" key="7">
    <source>
        <dbReference type="EMBL" id="KAF2256661.1"/>
    </source>
</evidence>
<dbReference type="RefSeq" id="XP_033691665.1">
    <property type="nucleotide sequence ID" value="XM_033831365.1"/>
</dbReference>
<gene>
    <name evidence="7" type="ORF">BU26DRAFT_536725</name>
</gene>
<organism evidence="7 8">
    <name type="scientific">Trematosphaeria pertusa</name>
    <dbReference type="NCBI Taxonomy" id="390896"/>
    <lineage>
        <taxon>Eukaryota</taxon>
        <taxon>Fungi</taxon>
        <taxon>Dikarya</taxon>
        <taxon>Ascomycota</taxon>
        <taxon>Pezizomycotina</taxon>
        <taxon>Dothideomycetes</taxon>
        <taxon>Pleosporomycetidae</taxon>
        <taxon>Pleosporales</taxon>
        <taxon>Massarineae</taxon>
        <taxon>Trematosphaeriaceae</taxon>
        <taxon>Trematosphaeria</taxon>
    </lineage>
</organism>
<feature type="compositionally biased region" description="Basic residues" evidence="5">
    <location>
        <begin position="169"/>
        <end position="178"/>
    </location>
</feature>
<dbReference type="SUPFAM" id="SSF54928">
    <property type="entry name" value="RNA-binding domain, RBD"/>
    <property type="match status" value="1"/>
</dbReference>
<feature type="region of interest" description="Disordered" evidence="5">
    <location>
        <begin position="214"/>
        <end position="233"/>
    </location>
</feature>
<dbReference type="OrthoDB" id="21467at2759"/>
<feature type="compositionally biased region" description="Low complexity" evidence="5">
    <location>
        <begin position="151"/>
        <end position="165"/>
    </location>
</feature>
<feature type="region of interest" description="Disordered" evidence="5">
    <location>
        <begin position="453"/>
        <end position="560"/>
    </location>
</feature>
<accession>A0A6A6J2P2</accession>
<dbReference type="PANTHER" id="PTHR46754">
    <property type="entry name" value="MKI67 FHA DOMAIN-INTERACTING NUCLEOLAR PHOSPHOPROTEIN"/>
    <property type="match status" value="1"/>
</dbReference>
<comment type="subcellular location">
    <subcellularLocation>
        <location evidence="1">Nucleus</location>
        <location evidence="1">Nucleolus</location>
    </subcellularLocation>
</comment>
<evidence type="ECO:0000256" key="1">
    <source>
        <dbReference type="ARBA" id="ARBA00004604"/>
    </source>
</evidence>
<feature type="compositionally biased region" description="Acidic residues" evidence="5">
    <location>
        <begin position="216"/>
        <end position="232"/>
    </location>
</feature>
<evidence type="ECO:0000259" key="6">
    <source>
        <dbReference type="PROSITE" id="PS50102"/>
    </source>
</evidence>
<keyword evidence="8" id="KW-1185">Reference proteome</keyword>
<dbReference type="Gene3D" id="3.30.70.330">
    <property type="match status" value="1"/>
</dbReference>
<feature type="region of interest" description="Disordered" evidence="5">
    <location>
        <begin position="1"/>
        <end position="202"/>
    </location>
</feature>
<evidence type="ECO:0000256" key="5">
    <source>
        <dbReference type="SAM" id="MobiDB-lite"/>
    </source>
</evidence>
<feature type="domain" description="RRM" evidence="6">
    <location>
        <begin position="258"/>
        <end position="341"/>
    </location>
</feature>
<dbReference type="GO" id="GO:0005730">
    <property type="term" value="C:nucleolus"/>
    <property type="evidence" value="ECO:0007669"/>
    <property type="project" value="UniProtKB-SubCell"/>
</dbReference>
<keyword evidence="2 4" id="KW-0694">RNA-binding</keyword>
<dbReference type="GO" id="GO:0003723">
    <property type="term" value="F:RNA binding"/>
    <property type="evidence" value="ECO:0007669"/>
    <property type="project" value="UniProtKB-UniRule"/>
</dbReference>
<dbReference type="PROSITE" id="PS50102">
    <property type="entry name" value="RRM"/>
    <property type="match status" value="1"/>
</dbReference>
<feature type="compositionally biased region" description="Basic and acidic residues" evidence="5">
    <location>
        <begin position="100"/>
        <end position="109"/>
    </location>
</feature>
<reference evidence="7" key="1">
    <citation type="journal article" date="2020" name="Stud. Mycol.">
        <title>101 Dothideomycetes genomes: a test case for predicting lifestyles and emergence of pathogens.</title>
        <authorList>
            <person name="Haridas S."/>
            <person name="Albert R."/>
            <person name="Binder M."/>
            <person name="Bloem J."/>
            <person name="Labutti K."/>
            <person name="Salamov A."/>
            <person name="Andreopoulos B."/>
            <person name="Baker S."/>
            <person name="Barry K."/>
            <person name="Bills G."/>
            <person name="Bluhm B."/>
            <person name="Cannon C."/>
            <person name="Castanera R."/>
            <person name="Culley D."/>
            <person name="Daum C."/>
            <person name="Ezra D."/>
            <person name="Gonzalez J."/>
            <person name="Henrissat B."/>
            <person name="Kuo A."/>
            <person name="Liang C."/>
            <person name="Lipzen A."/>
            <person name="Lutzoni F."/>
            <person name="Magnuson J."/>
            <person name="Mondo S."/>
            <person name="Nolan M."/>
            <person name="Ohm R."/>
            <person name="Pangilinan J."/>
            <person name="Park H.-J."/>
            <person name="Ramirez L."/>
            <person name="Alfaro M."/>
            <person name="Sun H."/>
            <person name="Tritt A."/>
            <person name="Yoshinaga Y."/>
            <person name="Zwiers L.-H."/>
            <person name="Turgeon B."/>
            <person name="Goodwin S."/>
            <person name="Spatafora J."/>
            <person name="Crous P."/>
            <person name="Grigoriev I."/>
        </authorList>
    </citation>
    <scope>NUCLEOTIDE SEQUENCE</scope>
    <source>
        <strain evidence="7">CBS 122368</strain>
    </source>
</reference>
<keyword evidence="3" id="KW-0539">Nucleus</keyword>
<sequence>MAAADLKSKKRKSAADAAPKPKKQKKSDATAAAPKKSTKALKAAVEPIDSLSANVKPARRQDEVFISGSEAPVKEKKPKKSKAAAAVNGDKDAAVNAKLDTSKAKEKPGKKGKKGQVPDAEAAPAPEAPKKKSQKSKKGRQSDKAEAVPLVEVITTVTEVEQPAPAKDKKSKKAKKSKAKEEPKGEVAEAIAEANGAEDDEDVDDQTAALLAGFESEGDEEDLGKEDEDIGEDVANTPQLSKKARKQLEIAAKKDEPGVIFLGRIPHGFFEPQMKQYFSQFGHVTRLRLSRNKKTGASKHYAFIEFASAEVADIVAKTMDKYLMFGHILQCRRVHAEQVHPELFKGANQRFKVDPRNKKAGLAMERGAERAQWEKRIEKESERRAEKAKELKDEFDYEYTAPALKAVEDVPRKAPAIEGGAAQQLLTEAVAAEEATEVVQVIESTPDQLSVTDTVKVKKPKEGAKGKRQTKPVANEVTEQSEPVQAEKKGKKVKKQNFDAVVEANEEAKDIPVEPSTSKPKKAKKETLKADEDTVKEKKRKAKSADQDVTKPKKAKKAKA</sequence>